<reference evidence="1" key="1">
    <citation type="journal article" date="2019" name="Sci. Rep.">
        <title>Draft genome of Tanacetum cinerariifolium, the natural source of mosquito coil.</title>
        <authorList>
            <person name="Yamashiro T."/>
            <person name="Shiraishi A."/>
            <person name="Satake H."/>
            <person name="Nakayama K."/>
        </authorList>
    </citation>
    <scope>NUCLEOTIDE SEQUENCE</scope>
</reference>
<dbReference type="EMBL" id="BKCJ010998713">
    <property type="protein sequence ID" value="GFC63607.1"/>
    <property type="molecule type" value="Genomic_DNA"/>
</dbReference>
<feature type="non-terminal residue" evidence="1">
    <location>
        <position position="208"/>
    </location>
</feature>
<protein>
    <submittedName>
        <fullName evidence="1">Uncharacterized protein</fullName>
    </submittedName>
</protein>
<organism evidence="1">
    <name type="scientific">Tanacetum cinerariifolium</name>
    <name type="common">Dalmatian daisy</name>
    <name type="synonym">Chrysanthemum cinerariifolium</name>
    <dbReference type="NCBI Taxonomy" id="118510"/>
    <lineage>
        <taxon>Eukaryota</taxon>
        <taxon>Viridiplantae</taxon>
        <taxon>Streptophyta</taxon>
        <taxon>Embryophyta</taxon>
        <taxon>Tracheophyta</taxon>
        <taxon>Spermatophyta</taxon>
        <taxon>Magnoliopsida</taxon>
        <taxon>eudicotyledons</taxon>
        <taxon>Gunneridae</taxon>
        <taxon>Pentapetalae</taxon>
        <taxon>asterids</taxon>
        <taxon>campanulids</taxon>
        <taxon>Asterales</taxon>
        <taxon>Asteraceae</taxon>
        <taxon>Asteroideae</taxon>
        <taxon>Anthemideae</taxon>
        <taxon>Anthemidinae</taxon>
        <taxon>Tanacetum</taxon>
    </lineage>
</organism>
<accession>A0A699QDE8</accession>
<sequence length="208" mass="23898">MAGRRVWDSAFSPVKEPMNSELLPDLYLAPGADLDVRFRSKDLARTLKFSAGGPPTKHPTTAQWQQQQLANANNYLAEFTLEFILNDGYQVLPDNILLSEREFISFLDYRLKEQRNFLKLRAMDEMLPPDFLAYAQAEITYADANDRLTFQELREQVAPNLPRLALASTYYNFLSDSLLLRGPATAQSESFQYFTANYISYVAARRYQ</sequence>
<gene>
    <name evidence="1" type="ORF">Tci_835577</name>
</gene>
<dbReference type="AlphaFoldDB" id="A0A699QDE8"/>
<name>A0A699QDE8_TANCI</name>
<comment type="caution">
    <text evidence="1">The sequence shown here is derived from an EMBL/GenBank/DDBJ whole genome shotgun (WGS) entry which is preliminary data.</text>
</comment>
<evidence type="ECO:0000313" key="1">
    <source>
        <dbReference type="EMBL" id="GFC63607.1"/>
    </source>
</evidence>
<proteinExistence type="predicted"/>